<dbReference type="RefSeq" id="WP_065915992.1">
    <property type="nucleotide sequence ID" value="NZ_CP016793.1"/>
</dbReference>
<evidence type="ECO:0000259" key="1">
    <source>
        <dbReference type="Pfam" id="PF00931"/>
    </source>
</evidence>
<dbReference type="AlphaFoldDB" id="A0A1B2HIS8"/>
<dbReference type="Proteomes" id="UP000093053">
    <property type="component" value="Chromosome"/>
</dbReference>
<dbReference type="InterPro" id="IPR027417">
    <property type="entry name" value="P-loop_NTPase"/>
</dbReference>
<dbReference type="Pfam" id="PF13424">
    <property type="entry name" value="TPR_12"/>
    <property type="match status" value="2"/>
</dbReference>
<keyword evidence="3" id="KW-1185">Reference proteome</keyword>
<dbReference type="SUPFAM" id="SSF48452">
    <property type="entry name" value="TPR-like"/>
    <property type="match status" value="1"/>
</dbReference>
<dbReference type="SMART" id="SM00028">
    <property type="entry name" value="TPR"/>
    <property type="match status" value="4"/>
</dbReference>
<dbReference type="GO" id="GO:0043531">
    <property type="term" value="F:ADP binding"/>
    <property type="evidence" value="ECO:0007669"/>
    <property type="project" value="InterPro"/>
</dbReference>
<dbReference type="InterPro" id="IPR019734">
    <property type="entry name" value="TPR_rpt"/>
</dbReference>
<dbReference type="PANTHER" id="PTHR47691">
    <property type="entry name" value="REGULATOR-RELATED"/>
    <property type="match status" value="1"/>
</dbReference>
<reference evidence="2 3" key="1">
    <citation type="submission" date="2016-07" db="EMBL/GenBank/DDBJ databases">
        <title>Complete genome sequence of the Lentzea guizhouensis DHS C013.</title>
        <authorList>
            <person name="Cao C."/>
        </authorList>
    </citation>
    <scope>NUCLEOTIDE SEQUENCE [LARGE SCALE GENOMIC DNA]</scope>
    <source>
        <strain evidence="2 3">DHS C013</strain>
    </source>
</reference>
<sequence>MPRQLPTTTPRFVGRSSELRDLTELAGRDGLVVAAITGTAGVGKTTLAVHWARGVADRSPDGQLHVNLRGFDPHREPVAATDALSRFLEALGVASERVPADLEARAALYRSLVAGRRVLVLLDNARDADQVRPLLPGSAPARVLVTSRNRLTGLVVHEDAHELALDVLTPDEAHALLVSRLDAGRVEDADELIKWCGGLPLALAIVAARAAQAPKLPLSALVAELADERTRLDSLDTGDAATSVRTVFQWSYQQLSPAAARLFRLLGVHPGPDVTVPAAASLAGLPVDGTRECLRELVRASLLVEHSAGRFSCHDLLRVYAADLAEAEESVESRAAALERTLDHYLHTMIGIDSDHNEGSYVHELVLVPATGVLPERLVDRPAADRWFRAERQVLRAVIVHAQQQQHLDRYAWQLPWFAMELIERIGPWQDWIWALEGAMAPVTRLGDLAWAARLLFTQAIAHVRLGRVEDGMAEFDRSARLYREDGKVSGQVRALNGVAWTLTLLGRPREALQVAKDALALMRADASATPRQVGMAMHQVASALVALGEYRESLECCAEWEAVAGTTITPSWVGLLMMTRAESYLGLGEYDRAIESCHRALEGFERMGAWENIAITHRLLGDAHHGLGDAGEARRWWTEALEAYEFNQHSDADEVRAKLAELP</sequence>
<dbReference type="EMBL" id="CP016793">
    <property type="protein sequence ID" value="ANZ37623.1"/>
    <property type="molecule type" value="Genomic_DNA"/>
</dbReference>
<accession>A0A1B2HIS8</accession>
<dbReference type="Pfam" id="PF00931">
    <property type="entry name" value="NB-ARC"/>
    <property type="match status" value="1"/>
</dbReference>
<proteinExistence type="predicted"/>
<dbReference type="KEGG" id="led:BBK82_17765"/>
<organism evidence="2 3">
    <name type="scientific">Lentzea guizhouensis</name>
    <dbReference type="NCBI Taxonomy" id="1586287"/>
    <lineage>
        <taxon>Bacteria</taxon>
        <taxon>Bacillati</taxon>
        <taxon>Actinomycetota</taxon>
        <taxon>Actinomycetes</taxon>
        <taxon>Pseudonocardiales</taxon>
        <taxon>Pseudonocardiaceae</taxon>
        <taxon>Lentzea</taxon>
    </lineage>
</organism>
<dbReference type="PRINTS" id="PR00364">
    <property type="entry name" value="DISEASERSIST"/>
</dbReference>
<dbReference type="Gene3D" id="1.25.40.10">
    <property type="entry name" value="Tetratricopeptide repeat domain"/>
    <property type="match status" value="2"/>
</dbReference>
<dbReference type="PANTHER" id="PTHR47691:SF3">
    <property type="entry name" value="HTH-TYPE TRANSCRIPTIONAL REGULATOR RV0890C-RELATED"/>
    <property type="match status" value="1"/>
</dbReference>
<feature type="domain" description="NB-ARC" evidence="1">
    <location>
        <begin position="28"/>
        <end position="178"/>
    </location>
</feature>
<protein>
    <recommendedName>
        <fullName evidence="1">NB-ARC domain-containing protein</fullName>
    </recommendedName>
</protein>
<evidence type="ECO:0000313" key="3">
    <source>
        <dbReference type="Proteomes" id="UP000093053"/>
    </source>
</evidence>
<dbReference type="OrthoDB" id="581105at2"/>
<dbReference type="InterPro" id="IPR002182">
    <property type="entry name" value="NB-ARC"/>
</dbReference>
<dbReference type="STRING" id="1586287.BBK82_17765"/>
<dbReference type="InterPro" id="IPR011990">
    <property type="entry name" value="TPR-like_helical_dom_sf"/>
</dbReference>
<evidence type="ECO:0000313" key="2">
    <source>
        <dbReference type="EMBL" id="ANZ37623.1"/>
    </source>
</evidence>
<dbReference type="SUPFAM" id="SSF52540">
    <property type="entry name" value="P-loop containing nucleoside triphosphate hydrolases"/>
    <property type="match status" value="1"/>
</dbReference>
<name>A0A1B2HIS8_9PSEU</name>
<dbReference type="Gene3D" id="3.40.50.300">
    <property type="entry name" value="P-loop containing nucleotide triphosphate hydrolases"/>
    <property type="match status" value="1"/>
</dbReference>
<gene>
    <name evidence="2" type="ORF">BBK82_17765</name>
</gene>